<dbReference type="InterPro" id="IPR000780">
    <property type="entry name" value="CheR_MeTrfase"/>
</dbReference>
<evidence type="ECO:0000313" key="2">
    <source>
        <dbReference type="EMBL" id="CCQ57923.1"/>
    </source>
</evidence>
<name>T2IY55_CROWT</name>
<feature type="domain" description="CheR-type methyltransferase" evidence="1">
    <location>
        <begin position="1"/>
        <end position="106"/>
    </location>
</feature>
<evidence type="ECO:0000259" key="1">
    <source>
        <dbReference type="PROSITE" id="PS50123"/>
    </source>
</evidence>
<proteinExistence type="predicted"/>
<dbReference type="RefSeq" id="WP_021833679.1">
    <property type="nucleotide sequence ID" value="NZ_CAQL01000922.1"/>
</dbReference>
<dbReference type="GO" id="GO:0032259">
    <property type="term" value="P:methylation"/>
    <property type="evidence" value="ECO:0007669"/>
    <property type="project" value="UniProtKB-KW"/>
</dbReference>
<keyword evidence="2" id="KW-0489">Methyltransferase</keyword>
<accession>T2IY55</accession>
<keyword evidence="2" id="KW-0808">Transferase</keyword>
<dbReference type="EMBL" id="CAQL01000922">
    <property type="protein sequence ID" value="CCQ57923.1"/>
    <property type="molecule type" value="Genomic_DNA"/>
</dbReference>
<protein>
    <submittedName>
        <fullName evidence="2">Chemotaxis protein methyltransferase CheR</fullName>
        <ecNumber evidence="2">2.1.1.80</ecNumber>
    </submittedName>
</protein>
<gene>
    <name evidence="2" type="ORF">CWATWH0005_3377</name>
</gene>
<dbReference type="EC" id="2.1.1.80" evidence="2"/>
<dbReference type="Gene3D" id="1.10.155.10">
    <property type="entry name" value="Chemotaxis receptor methyltransferase CheR, N-terminal domain"/>
    <property type="match status" value="1"/>
</dbReference>
<dbReference type="PROSITE" id="PS50123">
    <property type="entry name" value="CHER"/>
    <property type="match status" value="1"/>
</dbReference>
<dbReference type="AlphaFoldDB" id="T2IY55"/>
<comment type="caution">
    <text evidence="2">The sequence shown here is derived from an EMBL/GenBank/DDBJ whole genome shotgun (WGS) entry which is preliminary data.</text>
</comment>
<dbReference type="GO" id="GO:0008983">
    <property type="term" value="F:protein-glutamate O-methyltransferase activity"/>
    <property type="evidence" value="ECO:0007669"/>
    <property type="project" value="UniProtKB-EC"/>
</dbReference>
<sequence length="106" mass="12947">MKKEPSLNIHTRDKFRQLIVQKTGLEIREQNLGSFDNIIINRTRKLRFDEPENYFIFLSLHCHDSQKEWEELVLELTNNESYFFRDQGQFKLLEEHILPELIKRKK</sequence>
<reference evidence="2 3" key="1">
    <citation type="submission" date="2013-01" db="EMBL/GenBank/DDBJ databases">
        <authorList>
            <person name="Bench S."/>
        </authorList>
    </citation>
    <scope>NUCLEOTIDE SEQUENCE [LARGE SCALE GENOMIC DNA]</scope>
    <source>
        <strain evidence="2 3">WH 0005</strain>
    </source>
</reference>
<dbReference type="InterPro" id="IPR036804">
    <property type="entry name" value="CheR_N_sf"/>
</dbReference>
<organism evidence="2 3">
    <name type="scientific">Crocosphaera watsonii WH 0005</name>
    <dbReference type="NCBI Taxonomy" id="423472"/>
    <lineage>
        <taxon>Bacteria</taxon>
        <taxon>Bacillati</taxon>
        <taxon>Cyanobacteriota</taxon>
        <taxon>Cyanophyceae</taxon>
        <taxon>Oscillatoriophycideae</taxon>
        <taxon>Chroococcales</taxon>
        <taxon>Aphanothecaceae</taxon>
        <taxon>Crocosphaera</taxon>
    </lineage>
</organism>
<dbReference type="Proteomes" id="UP000017981">
    <property type="component" value="Unassembled WGS sequence"/>
</dbReference>
<evidence type="ECO:0000313" key="3">
    <source>
        <dbReference type="Proteomes" id="UP000017981"/>
    </source>
</evidence>
<reference evidence="2 3" key="2">
    <citation type="submission" date="2013-09" db="EMBL/GenBank/DDBJ databases">
        <title>Whole genome comparison of six Crocosphaera watsonii strains with differing phenotypes.</title>
        <authorList>
            <person name="Bench S.R."/>
            <person name="Heller P."/>
            <person name="Frank I."/>
            <person name="Arciniega M."/>
            <person name="Shilova I.N."/>
            <person name="Zehr J.P."/>
        </authorList>
    </citation>
    <scope>NUCLEOTIDE SEQUENCE [LARGE SCALE GENOMIC DNA]</scope>
    <source>
        <strain evidence="2 3">WH 0005</strain>
    </source>
</reference>